<protein>
    <submittedName>
        <fullName evidence="1">ADP-ribosylglycohydrolase family protein</fullName>
        <ecNumber evidence="1">3.2.2.-</ecNumber>
    </submittedName>
</protein>
<dbReference type="Proteomes" id="UP001226091">
    <property type="component" value="Chromosome"/>
</dbReference>
<dbReference type="EC" id="3.2.2.-" evidence="1"/>
<organism evidence="1 2">
    <name type="scientific">Metabacillus hrfriensis</name>
    <dbReference type="NCBI Taxonomy" id="3048891"/>
    <lineage>
        <taxon>Bacteria</taxon>
        <taxon>Bacillati</taxon>
        <taxon>Bacillota</taxon>
        <taxon>Bacilli</taxon>
        <taxon>Bacillales</taxon>
        <taxon>Bacillaceae</taxon>
        <taxon>Metabacillus</taxon>
    </lineage>
</organism>
<keyword evidence="1" id="KW-0378">Hydrolase</keyword>
<name>A0ACD4RDX3_9BACI</name>
<evidence type="ECO:0000313" key="2">
    <source>
        <dbReference type="Proteomes" id="UP001226091"/>
    </source>
</evidence>
<keyword evidence="2" id="KW-1185">Reference proteome</keyword>
<gene>
    <name evidence="1" type="ORF">QLQ22_04190</name>
</gene>
<sequence>MALIPGDYLERVYAGFLGMNIGIRLGAPVEPLEWTFERIEDVYGDIKGYLKDYKTFSADDDANGPAFFIRSLYDDAADRELTAEDVGRAWLNYTRQGIGMFWWGGEGISTEHTAYLNLQRGILPPQSGSADQNGLTLAEQIGGQIFVDTWGLLFPGDSEKAADYAAKAASVSHDKNGIYGARFIAACIAEAFHAESIPEIISNALKTIPSDSTYAKVVNEVIDFHWEHPEDFRACRTFLEENWGYDKYPGVCHIIPNAGVCILALLYGNGSFERTIEIAAMCGWDTDCNAGKIGTITGVWNGTQKIPDHYRKPINDFIVLSSVSGYLNIMDIPTFAKELALLGYRVSKQPAPSGLLKSFKEEHIYFDFTLPGSTHGFQTNYPFKTFIRHSNEIGYETNGALEIFIDRMIEGEASKVFFKPFHRRKDFNDEKYKPSFAPKACSGQKVSMQIYCDKWQGEDFFVTPYVRNTFNEEDIKLEPLRLINQAWNNIEFIIPETDGAIIDEIGVMIESPSPLLNRSFGKLFIDEFQIAGKANYKIDFSKQAIEFQSVTPFAHHKGAASLEHGKMRCRSEVECSSFTGNYYAKNYKFRAAVQPLSGVQHMMILRAEGICRHYKAGFDGQNRVSLVLTDFGMKRLIEVPYKWTAGAEYWFEASCEGDMIEFFINGKRIFQVEDDRFKRGMFGFSVLGKGEALLSDIEVKEL</sequence>
<accession>A0ACD4RDX3</accession>
<proteinExistence type="predicted"/>
<reference evidence="2" key="1">
    <citation type="journal article" date="2025" name="Aquaculture">
        <title>Assessment of the bioflocculant production and safety properties of Metabacillus hrfriensis sp. nov. based on phenotypic and whole-genome sequencing analysis.</title>
        <authorList>
            <person name="Zhang R."/>
            <person name="Zhao Z."/>
            <person name="Luo L."/>
            <person name="Wang S."/>
            <person name="Guo K."/>
            <person name="Xu W."/>
        </authorList>
    </citation>
    <scope>NUCLEOTIDE SEQUENCE [LARGE SCALE GENOMIC DNA]</scope>
    <source>
        <strain evidence="2">CT-WN-B3</strain>
    </source>
</reference>
<dbReference type="EMBL" id="CP126116">
    <property type="protein sequence ID" value="WHZ58553.1"/>
    <property type="molecule type" value="Genomic_DNA"/>
</dbReference>
<evidence type="ECO:0000313" key="1">
    <source>
        <dbReference type="EMBL" id="WHZ58553.1"/>
    </source>
</evidence>
<keyword evidence="1" id="KW-0326">Glycosidase</keyword>